<evidence type="ECO:0000313" key="8">
    <source>
        <dbReference type="Proteomes" id="UP001267407"/>
    </source>
</evidence>
<dbReference type="EMBL" id="JAVMBO010000010">
    <property type="protein sequence ID" value="MDS1310218.1"/>
    <property type="molecule type" value="Genomic_DNA"/>
</dbReference>
<reference evidence="7" key="1">
    <citation type="submission" date="2023-09" db="EMBL/GenBank/DDBJ databases">
        <title>Marinobacter sediminicola sp. nov. and Marinobacter maritimum sp. nov., isolated from marine sediment.</title>
        <authorList>
            <person name="An J."/>
        </authorList>
    </citation>
    <scope>NUCLEOTIDE SEQUENCE</scope>
    <source>
        <strain evidence="7">F60267</strain>
    </source>
</reference>
<evidence type="ECO:0000256" key="3">
    <source>
        <dbReference type="ARBA" id="ARBA00023235"/>
    </source>
</evidence>
<evidence type="ECO:0000256" key="4">
    <source>
        <dbReference type="HAMAP-Rule" id="MF_01082"/>
    </source>
</evidence>
<evidence type="ECO:0000259" key="6">
    <source>
        <dbReference type="PROSITE" id="PS50984"/>
    </source>
</evidence>
<evidence type="ECO:0000256" key="1">
    <source>
        <dbReference type="ARBA" id="ARBA00007953"/>
    </source>
</evidence>
<organism evidence="7 8">
    <name type="scientific">Marinobacter xiaoshiensis</name>
    <dbReference type="NCBI Taxonomy" id="3073652"/>
    <lineage>
        <taxon>Bacteria</taxon>
        <taxon>Pseudomonadati</taxon>
        <taxon>Pseudomonadota</taxon>
        <taxon>Gammaproteobacteria</taxon>
        <taxon>Pseudomonadales</taxon>
        <taxon>Marinobacteraceae</taxon>
        <taxon>Marinobacter</taxon>
    </lineage>
</organism>
<comment type="catalytic activity">
    <reaction evidence="4">
        <text>uridine(13) in tRNA = pseudouridine(13) in tRNA</text>
        <dbReference type="Rhea" id="RHEA:42540"/>
        <dbReference type="Rhea" id="RHEA-COMP:10105"/>
        <dbReference type="Rhea" id="RHEA-COMP:10106"/>
        <dbReference type="ChEBI" id="CHEBI:65314"/>
        <dbReference type="ChEBI" id="CHEBI:65315"/>
        <dbReference type="EC" id="5.4.99.27"/>
    </reaction>
</comment>
<dbReference type="PANTHER" id="PTHR47811:SF1">
    <property type="entry name" value="TRNA PSEUDOURIDINE SYNTHASE D"/>
    <property type="match status" value="1"/>
</dbReference>
<feature type="region of interest" description="Disordered" evidence="5">
    <location>
        <begin position="260"/>
        <end position="290"/>
    </location>
</feature>
<proteinExistence type="inferred from homology"/>
<dbReference type="InterPro" id="IPR011760">
    <property type="entry name" value="PsdUridine_synth_TruD_insert"/>
</dbReference>
<comment type="caution">
    <text evidence="7">The sequence shown here is derived from an EMBL/GenBank/DDBJ whole genome shotgun (WGS) entry which is preliminary data.</text>
</comment>
<evidence type="ECO:0000256" key="2">
    <source>
        <dbReference type="ARBA" id="ARBA00022694"/>
    </source>
</evidence>
<comment type="similarity">
    <text evidence="1 4">Belongs to the pseudouridine synthase TruD family.</text>
</comment>
<keyword evidence="8" id="KW-1185">Reference proteome</keyword>
<feature type="region of interest" description="Disordered" evidence="5">
    <location>
        <begin position="203"/>
        <end position="228"/>
    </location>
</feature>
<dbReference type="HAMAP" id="MF_01082">
    <property type="entry name" value="TruD"/>
    <property type="match status" value="1"/>
</dbReference>
<feature type="compositionally biased region" description="Gly residues" evidence="5">
    <location>
        <begin position="275"/>
        <end position="284"/>
    </location>
</feature>
<dbReference type="InterPro" id="IPR043165">
    <property type="entry name" value="TruD_insert_sf"/>
</dbReference>
<dbReference type="PANTHER" id="PTHR47811">
    <property type="entry name" value="TRNA PSEUDOURIDINE SYNTHASE D"/>
    <property type="match status" value="1"/>
</dbReference>
<keyword evidence="2 4" id="KW-0819">tRNA processing</keyword>
<dbReference type="RefSeq" id="WP_200370991.1">
    <property type="nucleotide sequence ID" value="NZ_JAVMBO010000010.1"/>
</dbReference>
<name>A0ABU2HGL3_9GAMM</name>
<dbReference type="InterPro" id="IPR050170">
    <property type="entry name" value="TruD_pseudoU_synthase"/>
</dbReference>
<feature type="domain" description="TRUD" evidence="6">
    <location>
        <begin position="177"/>
        <end position="318"/>
    </location>
</feature>
<gene>
    <name evidence="4" type="primary">truD</name>
    <name evidence="7" type="ORF">RKA07_08890</name>
</gene>
<sequence length="368" mass="40552">MSKPEANVKNWRLDWPVSGGVRVARAQLKTVPEDFRVSEVLEEFPEQAESSGVLSVTGEGEHLCLRIEKVGDNTEFVAGELAALAGCRSFDVGFCGLKDRHAVTSQWFSLYRPGMMSDDMALIEQVSERWLVKSAHRSVRKLRRGDHQGNHFVITLRQVNADRECVEDALGRLKVQGAPNYFGPQRFGFAGGNLDRAVHIDPAALNRGGGQGKRRGRGRGAGKSGGGRDDRKNVLYFSAARSWLFNEVLADRVAEGSWTVPLPGEPSEHPTGPLWGDGGTGAGGEAEQRERETVAQTPELASLFLATRMKPERRPLVAMAKDLSWNWLDDGDLELDFFLEPGQYATTVLGDIFELEDMSLGQHNKQHG</sequence>
<dbReference type="PROSITE" id="PS01268">
    <property type="entry name" value="UPF0024"/>
    <property type="match status" value="1"/>
</dbReference>
<dbReference type="InterPro" id="IPR020103">
    <property type="entry name" value="PsdUridine_synth_cat_dom_sf"/>
</dbReference>
<dbReference type="PROSITE" id="PS50984">
    <property type="entry name" value="TRUD"/>
    <property type="match status" value="1"/>
</dbReference>
<comment type="function">
    <text evidence="4">Responsible for synthesis of pseudouridine from uracil-13 in transfer RNAs.</text>
</comment>
<accession>A0ABU2HGL3</accession>
<keyword evidence="3 4" id="KW-0413">Isomerase</keyword>
<dbReference type="InterPro" id="IPR020119">
    <property type="entry name" value="PsdUridine_synth_TruD_CS"/>
</dbReference>
<protein>
    <recommendedName>
        <fullName evidence="4">tRNA pseudouridine synthase D</fullName>
        <ecNumber evidence="4">5.4.99.27</ecNumber>
    </recommendedName>
    <alternativeName>
        <fullName evidence="4">tRNA pseudouridine(13) synthase</fullName>
    </alternativeName>
    <alternativeName>
        <fullName evidence="4">tRNA pseudouridylate synthase D</fullName>
    </alternativeName>
    <alternativeName>
        <fullName evidence="4">tRNA-uridine isomerase D</fullName>
    </alternativeName>
</protein>
<dbReference type="Proteomes" id="UP001267407">
    <property type="component" value="Unassembled WGS sequence"/>
</dbReference>
<dbReference type="InterPro" id="IPR042214">
    <property type="entry name" value="TruD_catalytic"/>
</dbReference>
<dbReference type="SUPFAM" id="SSF55120">
    <property type="entry name" value="Pseudouridine synthase"/>
    <property type="match status" value="1"/>
</dbReference>
<evidence type="ECO:0000313" key="7">
    <source>
        <dbReference type="EMBL" id="MDS1310218.1"/>
    </source>
</evidence>
<dbReference type="Pfam" id="PF01142">
    <property type="entry name" value="TruD"/>
    <property type="match status" value="1"/>
</dbReference>
<dbReference type="Gene3D" id="3.30.2350.20">
    <property type="entry name" value="TruD, catalytic domain"/>
    <property type="match status" value="2"/>
</dbReference>
<evidence type="ECO:0000256" key="5">
    <source>
        <dbReference type="SAM" id="MobiDB-lite"/>
    </source>
</evidence>
<dbReference type="EC" id="5.4.99.27" evidence="4"/>
<dbReference type="InterPro" id="IPR001656">
    <property type="entry name" value="PsdUridine_synth_TruD"/>
</dbReference>
<dbReference type="Gene3D" id="3.30.2340.10">
    <property type="entry name" value="TruD, insertion domain"/>
    <property type="match status" value="1"/>
</dbReference>
<feature type="active site" description="Nucleophile" evidence="4">
    <location>
        <position position="99"/>
    </location>
</feature>